<evidence type="ECO:0000313" key="1">
    <source>
        <dbReference type="Ensembl" id="ENSSOCP00000001162.1"/>
    </source>
</evidence>
<dbReference type="Proteomes" id="UP000694551">
    <property type="component" value="Unplaced"/>
</dbReference>
<reference evidence="1" key="2">
    <citation type="submission" date="2025-09" db="UniProtKB">
        <authorList>
            <consortium name="Ensembl"/>
        </authorList>
    </citation>
    <scope>IDENTIFICATION</scope>
</reference>
<dbReference type="AlphaFoldDB" id="A0A8D0EIT6"/>
<accession>A0A8D0EIT6</accession>
<sequence length="83" mass="9321">VALRILAQRLGPYKRAVAYFSKQLDEVSKGWPGCLRAVAAVVIIIQEAHKFTLGLMEDDCSHFPCSNFHFGTKRWTLVIIKCG</sequence>
<dbReference type="Ensembl" id="ENSSOCT00000001191.1">
    <property type="protein sequence ID" value="ENSSOCP00000001162.1"/>
    <property type="gene ID" value="ENSSOCG00000000940.1"/>
</dbReference>
<keyword evidence="2" id="KW-1185">Reference proteome</keyword>
<dbReference type="SUPFAM" id="SSF56672">
    <property type="entry name" value="DNA/RNA polymerases"/>
    <property type="match status" value="1"/>
</dbReference>
<dbReference type="Gene3D" id="3.10.20.370">
    <property type="match status" value="1"/>
</dbReference>
<name>A0A8D0EIT6_STROC</name>
<evidence type="ECO:0000313" key="2">
    <source>
        <dbReference type="Proteomes" id="UP000694551"/>
    </source>
</evidence>
<organism evidence="1 2">
    <name type="scientific">Strix occidentalis caurina</name>
    <name type="common">northern spotted owl</name>
    <dbReference type="NCBI Taxonomy" id="311401"/>
    <lineage>
        <taxon>Eukaryota</taxon>
        <taxon>Metazoa</taxon>
        <taxon>Chordata</taxon>
        <taxon>Craniata</taxon>
        <taxon>Vertebrata</taxon>
        <taxon>Euteleostomi</taxon>
        <taxon>Archelosauria</taxon>
        <taxon>Archosauria</taxon>
        <taxon>Dinosauria</taxon>
        <taxon>Saurischia</taxon>
        <taxon>Theropoda</taxon>
        <taxon>Coelurosauria</taxon>
        <taxon>Aves</taxon>
        <taxon>Neognathae</taxon>
        <taxon>Neoaves</taxon>
        <taxon>Telluraves</taxon>
        <taxon>Strigiformes</taxon>
        <taxon>Strigidae</taxon>
        <taxon>Strix</taxon>
    </lineage>
</organism>
<proteinExistence type="predicted"/>
<dbReference type="InterPro" id="IPR043502">
    <property type="entry name" value="DNA/RNA_pol_sf"/>
</dbReference>
<reference evidence="1" key="1">
    <citation type="submission" date="2025-08" db="UniProtKB">
        <authorList>
            <consortium name="Ensembl"/>
        </authorList>
    </citation>
    <scope>IDENTIFICATION</scope>
</reference>
<protein>
    <submittedName>
        <fullName evidence="1">Uncharacterized protein</fullName>
    </submittedName>
</protein>